<feature type="signal peptide" evidence="1">
    <location>
        <begin position="1"/>
        <end position="18"/>
    </location>
</feature>
<dbReference type="AlphaFoldDB" id="A0A8T1MYG9"/>
<comment type="caution">
    <text evidence="2">The sequence shown here is derived from an EMBL/GenBank/DDBJ whole genome shotgun (WGS) entry which is preliminary data.</text>
</comment>
<keyword evidence="3" id="KW-1185">Reference proteome</keyword>
<dbReference type="OrthoDB" id="10301415at2759"/>
<gene>
    <name evidence="2" type="ORF">CSKR_112390</name>
</gene>
<reference evidence="2 3" key="2">
    <citation type="journal article" date="2021" name="Genomics">
        <title>High-quality reference genome for Clonorchis sinensis.</title>
        <authorList>
            <person name="Young N.D."/>
            <person name="Stroehlein A.J."/>
            <person name="Kinkar L."/>
            <person name="Wang T."/>
            <person name="Sohn W.M."/>
            <person name="Chang B.C.H."/>
            <person name="Kaur P."/>
            <person name="Weisz D."/>
            <person name="Dudchenko O."/>
            <person name="Aiden E.L."/>
            <person name="Korhonen P.K."/>
            <person name="Gasser R.B."/>
        </authorList>
    </citation>
    <scope>NUCLEOTIDE SEQUENCE [LARGE SCALE GENOMIC DNA]</scope>
    <source>
        <strain evidence="2">Cs-k2</strain>
    </source>
</reference>
<evidence type="ECO:0000313" key="2">
    <source>
        <dbReference type="EMBL" id="KAG5453801.1"/>
    </source>
</evidence>
<evidence type="ECO:0000313" key="3">
    <source>
        <dbReference type="Proteomes" id="UP000286415"/>
    </source>
</evidence>
<accession>A0A8T1MYG9</accession>
<sequence>MVLINFVLLLVVCYTVESVETITYSLESSEWDRVFSAWSVTHYNPRHPCDGIRKLFDSVTILKELQPISCVHTTQGSSARLTLDLTHSRVGWCNVDQEIQAIIRRPAGHIGEDLPVTVTREGAKKELWRASARIKRKDGLKNSYWAGEALLRSELSQGKPVVYPMHQNEFFPTIFVYVLDNRIWDYQTLKQRSLMDITKASSANEILSDIQEMQLVDDSQLKSTISLMGSDFCATVQQVRLKVILVKLLYNFDPVRNVLSLLDYMLPKVEALKPSDFPGISGSNVKEAVEIELIEIDDMSHHPVATFHVYYAADPGTKLQDRPKEFNLRSETTVASNVMCIKRSLPNSKLKVRFKFPVPPGMTTEVIENDPATALSDILTKIQELRSSFDVDQLFESTVMEGFEFTRFPTMVRGVVNLNLYKLQRRYVQFDWTNPVDTFNFYIRKSAPFFMKALSVVRTTVDCTFASEAP</sequence>
<dbReference type="EMBL" id="NIRI02000010">
    <property type="protein sequence ID" value="KAG5453801.1"/>
    <property type="molecule type" value="Genomic_DNA"/>
</dbReference>
<protein>
    <submittedName>
        <fullName evidence="2">Uncharacterized protein</fullName>
    </submittedName>
</protein>
<dbReference type="Proteomes" id="UP000286415">
    <property type="component" value="Unassembled WGS sequence"/>
</dbReference>
<name>A0A8T1MYG9_CLOSI</name>
<proteinExistence type="predicted"/>
<reference evidence="2 3" key="1">
    <citation type="journal article" date="2018" name="Biotechnol. Adv.">
        <title>Improved genomic resources and new bioinformatic workflow for the carcinogenic parasite Clonorchis sinensis: Biotechnological implications.</title>
        <authorList>
            <person name="Wang D."/>
            <person name="Korhonen P.K."/>
            <person name="Gasser R.B."/>
            <person name="Young N.D."/>
        </authorList>
    </citation>
    <scope>NUCLEOTIDE SEQUENCE [LARGE SCALE GENOMIC DNA]</scope>
    <source>
        <strain evidence="2">Cs-k2</strain>
    </source>
</reference>
<evidence type="ECO:0000256" key="1">
    <source>
        <dbReference type="SAM" id="SignalP"/>
    </source>
</evidence>
<organism evidence="2 3">
    <name type="scientific">Clonorchis sinensis</name>
    <name type="common">Chinese liver fluke</name>
    <dbReference type="NCBI Taxonomy" id="79923"/>
    <lineage>
        <taxon>Eukaryota</taxon>
        <taxon>Metazoa</taxon>
        <taxon>Spiralia</taxon>
        <taxon>Lophotrochozoa</taxon>
        <taxon>Platyhelminthes</taxon>
        <taxon>Trematoda</taxon>
        <taxon>Digenea</taxon>
        <taxon>Opisthorchiida</taxon>
        <taxon>Opisthorchiata</taxon>
        <taxon>Opisthorchiidae</taxon>
        <taxon>Clonorchis</taxon>
    </lineage>
</organism>
<keyword evidence="1" id="KW-0732">Signal</keyword>
<feature type="chain" id="PRO_5035910316" evidence="1">
    <location>
        <begin position="19"/>
        <end position="470"/>
    </location>
</feature>